<dbReference type="NCBIfam" id="TIGR00174">
    <property type="entry name" value="miaA"/>
    <property type="match status" value="1"/>
</dbReference>
<evidence type="ECO:0000256" key="5">
    <source>
        <dbReference type="ARBA" id="ARBA00022694"/>
    </source>
</evidence>
<evidence type="ECO:0000256" key="6">
    <source>
        <dbReference type="ARBA" id="ARBA00022741"/>
    </source>
</evidence>
<dbReference type="EC" id="2.5.1.75" evidence="10"/>
<dbReference type="PANTHER" id="PTHR11088:SF60">
    <property type="entry name" value="TRNA DIMETHYLALLYLTRANSFERASE"/>
    <property type="match status" value="1"/>
</dbReference>
<feature type="region of interest" description="Interaction with substrate tRNA" evidence="10">
    <location>
        <begin position="158"/>
        <end position="162"/>
    </location>
</feature>
<dbReference type="GO" id="GO:0006400">
    <property type="term" value="P:tRNA modification"/>
    <property type="evidence" value="ECO:0007669"/>
    <property type="project" value="TreeGrafter"/>
</dbReference>
<reference evidence="14 15" key="1">
    <citation type="submission" date="2016-10" db="EMBL/GenBank/DDBJ databases">
        <authorList>
            <person name="de Groot N.N."/>
        </authorList>
    </citation>
    <scope>NUCLEOTIDE SEQUENCE [LARGE SCALE GENOMIC DNA]</scope>
    <source>
        <strain evidence="15">L7-484,KACC 16230,DSM 25025</strain>
    </source>
</reference>
<keyword evidence="4 10" id="KW-0808">Transferase</keyword>
<evidence type="ECO:0000256" key="2">
    <source>
        <dbReference type="ARBA" id="ARBA00003213"/>
    </source>
</evidence>
<evidence type="ECO:0000256" key="10">
    <source>
        <dbReference type="HAMAP-Rule" id="MF_00185"/>
    </source>
</evidence>
<organism evidence="14 15">
    <name type="scientific">Aureimonas jatrophae</name>
    <dbReference type="NCBI Taxonomy" id="1166073"/>
    <lineage>
        <taxon>Bacteria</taxon>
        <taxon>Pseudomonadati</taxon>
        <taxon>Pseudomonadota</taxon>
        <taxon>Alphaproteobacteria</taxon>
        <taxon>Hyphomicrobiales</taxon>
        <taxon>Aurantimonadaceae</taxon>
        <taxon>Aureimonas</taxon>
    </lineage>
</organism>
<evidence type="ECO:0000313" key="15">
    <source>
        <dbReference type="Proteomes" id="UP000198793"/>
    </source>
</evidence>
<dbReference type="Pfam" id="PF01715">
    <property type="entry name" value="IPPT"/>
    <property type="match status" value="1"/>
</dbReference>
<dbReference type="SUPFAM" id="SSF52540">
    <property type="entry name" value="P-loop containing nucleoside triphosphate hydrolases"/>
    <property type="match status" value="2"/>
</dbReference>
<evidence type="ECO:0000256" key="11">
    <source>
        <dbReference type="RuleBase" id="RU003783"/>
    </source>
</evidence>
<keyword evidence="15" id="KW-1185">Reference proteome</keyword>
<dbReference type="InterPro" id="IPR018022">
    <property type="entry name" value="IPT"/>
</dbReference>
<feature type="binding site" evidence="10">
    <location>
        <begin position="10"/>
        <end position="17"/>
    </location>
    <ligand>
        <name>ATP</name>
        <dbReference type="ChEBI" id="CHEBI:30616"/>
    </ligand>
</feature>
<evidence type="ECO:0000256" key="12">
    <source>
        <dbReference type="RuleBase" id="RU003784"/>
    </source>
</evidence>
<dbReference type="InterPro" id="IPR027417">
    <property type="entry name" value="P-loop_NTPase"/>
</dbReference>
<dbReference type="Gene3D" id="3.40.50.300">
    <property type="entry name" value="P-loop containing nucleotide triphosphate hydrolases"/>
    <property type="match status" value="1"/>
</dbReference>
<comment type="catalytic activity">
    <reaction evidence="9 10 11">
        <text>adenosine(37) in tRNA + dimethylallyl diphosphate = N(6)-dimethylallyladenosine(37) in tRNA + diphosphate</text>
        <dbReference type="Rhea" id="RHEA:26482"/>
        <dbReference type="Rhea" id="RHEA-COMP:10162"/>
        <dbReference type="Rhea" id="RHEA-COMP:10375"/>
        <dbReference type="ChEBI" id="CHEBI:33019"/>
        <dbReference type="ChEBI" id="CHEBI:57623"/>
        <dbReference type="ChEBI" id="CHEBI:74411"/>
        <dbReference type="ChEBI" id="CHEBI:74415"/>
        <dbReference type="EC" id="2.5.1.75"/>
    </reaction>
</comment>
<dbReference type="STRING" id="1166073.SAMN05192530_103296"/>
<sequence length="298" mass="32839">MRPDAILIAGPTASGKSALAVRLASHFDGAVLNTDALQVYDGLRILTARPRESEMGNVAHHLYGHVSPHKPYSVGEWRRDVEATLSALPPQTIPVFCGGTGLYFRALLMGLDDFPTVPEPIRSYWRNLGETTAVASLHAELVRRDPDAALTIRPTDRQRIVRALELIDTTTRPLAELRTNLTGGLFDPARVMAIVLVPPRNELRERIAQRFHAMLADGALDEAVEFRERFGDGAPLAEKAIGLRELLGVANGTSSLEQAAESAITRSRQYAKRQETWFRNQFGPTWSRYASPLDVPVG</sequence>
<dbReference type="Proteomes" id="UP000198793">
    <property type="component" value="Unassembled WGS sequence"/>
</dbReference>
<feature type="site" description="Interaction with substrate tRNA" evidence="10">
    <location>
        <position position="100"/>
    </location>
</feature>
<dbReference type="EMBL" id="FNIT01000003">
    <property type="protein sequence ID" value="SDO09746.1"/>
    <property type="molecule type" value="Genomic_DNA"/>
</dbReference>
<keyword evidence="6 10" id="KW-0547">Nucleotide-binding</keyword>
<dbReference type="PANTHER" id="PTHR11088">
    <property type="entry name" value="TRNA DIMETHYLALLYLTRANSFERASE"/>
    <property type="match status" value="1"/>
</dbReference>
<dbReference type="Gene3D" id="1.10.20.140">
    <property type="match status" value="1"/>
</dbReference>
<protein>
    <recommendedName>
        <fullName evidence="10">tRNA dimethylallyltransferase</fullName>
        <ecNumber evidence="10">2.5.1.75</ecNumber>
    </recommendedName>
    <alternativeName>
        <fullName evidence="10">Dimethylallyl diphosphate:tRNA dimethylallyltransferase</fullName>
        <shortName evidence="10">DMAPP:tRNA dimethylallyltransferase</shortName>
        <shortName evidence="10">DMATase</shortName>
    </alternativeName>
    <alternativeName>
        <fullName evidence="10">Isopentenyl-diphosphate:tRNA isopentenyltransferase</fullName>
        <shortName evidence="10">IPP transferase</shortName>
        <shortName evidence="10">IPPT</shortName>
        <shortName evidence="10">IPTase</shortName>
    </alternativeName>
</protein>
<name>A0A1H0GRQ6_9HYPH</name>
<keyword evidence="7 10" id="KW-0067">ATP-binding</keyword>
<evidence type="ECO:0000256" key="9">
    <source>
        <dbReference type="ARBA" id="ARBA00049563"/>
    </source>
</evidence>
<evidence type="ECO:0000256" key="1">
    <source>
        <dbReference type="ARBA" id="ARBA00001946"/>
    </source>
</evidence>
<keyword evidence="5 10" id="KW-0819">tRNA processing</keyword>
<comment type="function">
    <text evidence="2 10 12">Catalyzes the transfer of a dimethylallyl group onto the adenine at position 37 in tRNAs that read codons beginning with uridine, leading to the formation of N6-(dimethylallyl)adenosine (i(6)A).</text>
</comment>
<evidence type="ECO:0000256" key="3">
    <source>
        <dbReference type="ARBA" id="ARBA00005842"/>
    </source>
</evidence>
<dbReference type="GO" id="GO:0005524">
    <property type="term" value="F:ATP binding"/>
    <property type="evidence" value="ECO:0007669"/>
    <property type="project" value="UniProtKB-UniRule"/>
</dbReference>
<feature type="binding site" evidence="10">
    <location>
        <begin position="12"/>
        <end position="17"/>
    </location>
    <ligand>
        <name>substrate</name>
    </ligand>
</feature>
<evidence type="ECO:0000256" key="7">
    <source>
        <dbReference type="ARBA" id="ARBA00022840"/>
    </source>
</evidence>
<evidence type="ECO:0000256" key="8">
    <source>
        <dbReference type="ARBA" id="ARBA00022842"/>
    </source>
</evidence>
<keyword evidence="8 10" id="KW-0460">Magnesium</keyword>
<comment type="similarity">
    <text evidence="3 10 13">Belongs to the IPP transferase family.</text>
</comment>
<comment type="caution">
    <text evidence="10">Lacks conserved residue(s) required for the propagation of feature annotation.</text>
</comment>
<evidence type="ECO:0000256" key="13">
    <source>
        <dbReference type="RuleBase" id="RU003785"/>
    </source>
</evidence>
<evidence type="ECO:0000256" key="4">
    <source>
        <dbReference type="ARBA" id="ARBA00022679"/>
    </source>
</evidence>
<dbReference type="GO" id="GO:0052381">
    <property type="term" value="F:tRNA dimethylallyltransferase activity"/>
    <property type="evidence" value="ECO:0007669"/>
    <property type="project" value="UniProtKB-UniRule"/>
</dbReference>
<comment type="subunit">
    <text evidence="10">Monomer.</text>
</comment>
<accession>A0A1H0GRQ6</accession>
<gene>
    <name evidence="10" type="primary">miaA</name>
    <name evidence="14" type="ORF">SAMN05192530_103296</name>
</gene>
<feature type="site" description="Interaction with substrate tRNA" evidence="10">
    <location>
        <position position="122"/>
    </location>
</feature>
<comment type="cofactor">
    <cofactor evidence="1 10">
        <name>Mg(2+)</name>
        <dbReference type="ChEBI" id="CHEBI:18420"/>
    </cofactor>
</comment>
<evidence type="ECO:0000313" key="14">
    <source>
        <dbReference type="EMBL" id="SDO09746.1"/>
    </source>
</evidence>
<dbReference type="RefSeq" id="WP_090672219.1">
    <property type="nucleotide sequence ID" value="NZ_FNIT01000003.1"/>
</dbReference>
<dbReference type="HAMAP" id="MF_00185">
    <property type="entry name" value="IPP_trans"/>
    <property type="match status" value="1"/>
</dbReference>
<dbReference type="OrthoDB" id="9776390at2"/>
<dbReference type="InterPro" id="IPR039657">
    <property type="entry name" value="Dimethylallyltransferase"/>
</dbReference>
<proteinExistence type="inferred from homology"/>
<dbReference type="AlphaFoldDB" id="A0A1H0GRQ6"/>